<sequence>MEQTYTHIRREALCQAVMTTSGGGDILMRPVSSFMGIPIGGMNSKLRSPVMEMVLCVGSRCLIFQLSISNTVPQRLHNFLTDCNITFVRICDGKDRKKLRNSRHQLTITRLLDLRRFLRSEDEEHIYFGCKMDITASDWGREDLIFYQIRQASISAYVSFKIGKDLRACQCVSI</sequence>
<dbReference type="GO" id="GO:0005737">
    <property type="term" value="C:cytoplasm"/>
    <property type="evidence" value="ECO:0007669"/>
    <property type="project" value="TreeGrafter"/>
</dbReference>
<dbReference type="AlphaFoldDB" id="A0AAJ6TI84"/>
<dbReference type="Proteomes" id="UP000694918">
    <property type="component" value="Unplaced"/>
</dbReference>
<protein>
    <submittedName>
        <fullName evidence="4">Uncharacterized protein LOC105116165</fullName>
    </submittedName>
</protein>
<reference evidence="4" key="1">
    <citation type="submission" date="2025-08" db="UniProtKB">
        <authorList>
            <consortium name="RefSeq"/>
        </authorList>
    </citation>
    <scope>IDENTIFICATION</scope>
</reference>
<organism evidence="3 4">
    <name type="scientific">Populus euphratica</name>
    <name type="common">Euphrates poplar</name>
    <dbReference type="NCBI Taxonomy" id="75702"/>
    <lineage>
        <taxon>Eukaryota</taxon>
        <taxon>Viridiplantae</taxon>
        <taxon>Streptophyta</taxon>
        <taxon>Embryophyta</taxon>
        <taxon>Tracheophyta</taxon>
        <taxon>Spermatophyta</taxon>
        <taxon>Magnoliopsida</taxon>
        <taxon>eudicotyledons</taxon>
        <taxon>Gunneridae</taxon>
        <taxon>Pentapetalae</taxon>
        <taxon>rosids</taxon>
        <taxon>fabids</taxon>
        <taxon>Malpighiales</taxon>
        <taxon>Salicaceae</taxon>
        <taxon>Saliceae</taxon>
        <taxon>Populus</taxon>
    </lineage>
</organism>
<keyword evidence="3" id="KW-1185">Reference proteome</keyword>
<evidence type="ECO:0000256" key="2">
    <source>
        <dbReference type="ARBA" id="ARBA00022801"/>
    </source>
</evidence>
<dbReference type="GO" id="GO:0003676">
    <property type="term" value="F:nucleic acid binding"/>
    <property type="evidence" value="ECO:0007669"/>
    <property type="project" value="InterPro"/>
</dbReference>
<dbReference type="PANTHER" id="PTHR13620:SF59">
    <property type="entry name" value="POLYNUCLEOTIDYL TRANSFERASE, RIBONUCLEASE H-LIKE SUPERFAMILY PROTEIN"/>
    <property type="match status" value="1"/>
</dbReference>
<accession>A0AAJ6TI84</accession>
<evidence type="ECO:0000256" key="1">
    <source>
        <dbReference type="ARBA" id="ARBA00022722"/>
    </source>
</evidence>
<gene>
    <name evidence="4" type="primary">LOC105116165</name>
</gene>
<dbReference type="PANTHER" id="PTHR13620">
    <property type="entry name" value="3-5 EXONUCLEASE"/>
    <property type="match status" value="1"/>
</dbReference>
<dbReference type="GO" id="GO:0005634">
    <property type="term" value="C:nucleus"/>
    <property type="evidence" value="ECO:0007669"/>
    <property type="project" value="TreeGrafter"/>
</dbReference>
<proteinExistence type="predicted"/>
<dbReference type="InterPro" id="IPR051132">
    <property type="entry name" value="3-5_Exonuclease_domain"/>
</dbReference>
<dbReference type="KEGG" id="peu:105116165"/>
<keyword evidence="1" id="KW-0540">Nuclease</keyword>
<dbReference type="SUPFAM" id="SSF53098">
    <property type="entry name" value="Ribonuclease H-like"/>
    <property type="match status" value="1"/>
</dbReference>
<name>A0AAJ6TI84_POPEU</name>
<evidence type="ECO:0000313" key="4">
    <source>
        <dbReference type="RefSeq" id="XP_011011675.1"/>
    </source>
</evidence>
<dbReference type="GeneID" id="105116165"/>
<dbReference type="Gene3D" id="3.30.420.10">
    <property type="entry name" value="Ribonuclease H-like superfamily/Ribonuclease H"/>
    <property type="match status" value="1"/>
</dbReference>
<dbReference type="RefSeq" id="XP_011011675.1">
    <property type="nucleotide sequence ID" value="XM_011013373.1"/>
</dbReference>
<evidence type="ECO:0000313" key="3">
    <source>
        <dbReference type="Proteomes" id="UP000694918"/>
    </source>
</evidence>
<dbReference type="GO" id="GO:0008408">
    <property type="term" value="F:3'-5' exonuclease activity"/>
    <property type="evidence" value="ECO:0007669"/>
    <property type="project" value="TreeGrafter"/>
</dbReference>
<keyword evidence="2" id="KW-0378">Hydrolase</keyword>
<dbReference type="InterPro" id="IPR012337">
    <property type="entry name" value="RNaseH-like_sf"/>
</dbReference>
<dbReference type="InterPro" id="IPR036397">
    <property type="entry name" value="RNaseH_sf"/>
</dbReference>